<accession>A0A0L8GS27</accession>
<organism evidence="3">
    <name type="scientific">Octopus bimaculoides</name>
    <name type="common">California two-spotted octopus</name>
    <dbReference type="NCBI Taxonomy" id="37653"/>
    <lineage>
        <taxon>Eukaryota</taxon>
        <taxon>Metazoa</taxon>
        <taxon>Spiralia</taxon>
        <taxon>Lophotrochozoa</taxon>
        <taxon>Mollusca</taxon>
        <taxon>Cephalopoda</taxon>
        <taxon>Coleoidea</taxon>
        <taxon>Octopodiformes</taxon>
        <taxon>Octopoda</taxon>
        <taxon>Incirrata</taxon>
        <taxon>Octopodidae</taxon>
        <taxon>Octopus</taxon>
    </lineage>
</organism>
<name>A0A0L8GS27_OCTBM</name>
<feature type="domain" description="C2H2-type" evidence="2">
    <location>
        <begin position="207"/>
        <end position="229"/>
    </location>
</feature>
<dbReference type="EMBL" id="KQ420661">
    <property type="protein sequence ID" value="KOF79682.1"/>
    <property type="molecule type" value="Genomic_DNA"/>
</dbReference>
<evidence type="ECO:0000313" key="3">
    <source>
        <dbReference type="EMBL" id="KOF79682.1"/>
    </source>
</evidence>
<keyword evidence="1" id="KW-0862">Zinc</keyword>
<evidence type="ECO:0000256" key="1">
    <source>
        <dbReference type="PROSITE-ProRule" id="PRU00042"/>
    </source>
</evidence>
<keyword evidence="1" id="KW-0863">Zinc-finger</keyword>
<dbReference type="GO" id="GO:0008270">
    <property type="term" value="F:zinc ion binding"/>
    <property type="evidence" value="ECO:0007669"/>
    <property type="project" value="UniProtKB-KW"/>
</dbReference>
<dbReference type="PROSITE" id="PS00028">
    <property type="entry name" value="ZINC_FINGER_C2H2_1"/>
    <property type="match status" value="1"/>
</dbReference>
<sequence length="229" mass="26335">MHQPAPGKLYVEPNISINGQRLNAVGKFTYLSSTLSRNVVIDDEINTRLAKASAAFGRLHKNVWDRRGITSMTKIKVYKAVILTTLLYGCESWTVYQHHVKKLNHFHTTRLRKLLGISRQERIPDTEHGKRSHGGQKKRFKDSLKVLLEAFNIDPSSWEQTALDRAKWRAAVHNGTRQYESDRKAAAEKRRQNRKYNALKPPAPATIPCPYCSRSFQARIELISHLRTH</sequence>
<dbReference type="SMART" id="SM00355">
    <property type="entry name" value="ZnF_C2H2"/>
    <property type="match status" value="1"/>
</dbReference>
<keyword evidence="1" id="KW-0479">Metal-binding</keyword>
<reference evidence="3" key="1">
    <citation type="submission" date="2015-07" db="EMBL/GenBank/DDBJ databases">
        <title>MeaNS - Measles Nucleotide Surveillance Program.</title>
        <authorList>
            <person name="Tran T."/>
            <person name="Druce J."/>
        </authorList>
    </citation>
    <scope>NUCLEOTIDE SEQUENCE</scope>
    <source>
        <strain evidence="3">UCB-OBI-ISO-001</strain>
        <tissue evidence="3">Gonad</tissue>
    </source>
</reference>
<gene>
    <name evidence="3" type="ORF">OCBIM_22029129mg</name>
</gene>
<dbReference type="PANTHER" id="PTHR47027:SF26">
    <property type="entry name" value="REVERSE TRANSCRIPTASE DOMAIN-CONTAINING PROTEIN"/>
    <property type="match status" value="1"/>
</dbReference>
<dbReference type="PROSITE" id="PS50157">
    <property type="entry name" value="ZINC_FINGER_C2H2_2"/>
    <property type="match status" value="1"/>
</dbReference>
<evidence type="ECO:0000259" key="2">
    <source>
        <dbReference type="PROSITE" id="PS50157"/>
    </source>
</evidence>
<dbReference type="STRING" id="37653.A0A0L8GS27"/>
<dbReference type="OrthoDB" id="425014at2759"/>
<proteinExistence type="predicted"/>
<protein>
    <recommendedName>
        <fullName evidence="2">C2H2-type domain-containing protein</fullName>
    </recommendedName>
</protein>
<dbReference type="InterPro" id="IPR013087">
    <property type="entry name" value="Znf_C2H2_type"/>
</dbReference>
<dbReference type="PANTHER" id="PTHR47027">
    <property type="entry name" value="REVERSE TRANSCRIPTASE DOMAIN-CONTAINING PROTEIN"/>
    <property type="match status" value="1"/>
</dbReference>
<dbReference type="AlphaFoldDB" id="A0A0L8GS27"/>